<evidence type="ECO:0000313" key="9">
    <source>
        <dbReference type="Proteomes" id="UP000323886"/>
    </source>
</evidence>
<dbReference type="GO" id="GO:0005524">
    <property type="term" value="F:ATP binding"/>
    <property type="evidence" value="ECO:0007669"/>
    <property type="project" value="UniProtKB-KW"/>
</dbReference>
<comment type="function">
    <text evidence="6">Part of the ABC transporter complex HmuTUV involved in hemin import. Responsible for energy coupling to the transport system.</text>
</comment>
<sequence length="264" mass="27305">MTAPGVTAPFFEIAGLSVALGGRTVVDAVSLALPRQALVGIVGPNGAGKTSLLRAIAGLVPHAGRIALEGAELAALAPGLRARRVAYLPQGHPMHWPLPAREVAALGRYPHGVRDPARLDAASEAAVLKAMRLTDTLSLADRPVTELSGGERARVALARVFAVEAPLVLADEPTAALDPRHQIELMAALRRTAEEGALVLAVTHDLALAARFCHHIVVLDQGRLAASGPASEALSGAVLAAVFGVRAFEGRQDGLPVVVPWAVL</sequence>
<dbReference type="Proteomes" id="UP000323886">
    <property type="component" value="Unassembled WGS sequence"/>
</dbReference>
<dbReference type="InterPro" id="IPR027417">
    <property type="entry name" value="P-loop_NTPase"/>
</dbReference>
<comment type="caution">
    <text evidence="8">The sequence shown here is derived from an EMBL/GenBank/DDBJ whole genome shotgun (WGS) entry which is preliminary data.</text>
</comment>
<dbReference type="RefSeq" id="WP_150098375.1">
    <property type="nucleotide sequence ID" value="NZ_VWPL01000030.1"/>
</dbReference>
<dbReference type="InterPro" id="IPR003593">
    <property type="entry name" value="AAA+_ATPase"/>
</dbReference>
<evidence type="ECO:0000256" key="3">
    <source>
        <dbReference type="ARBA" id="ARBA00022741"/>
    </source>
</evidence>
<protein>
    <submittedName>
        <fullName evidence="8">ABC transporter ATP-binding protein</fullName>
    </submittedName>
</protein>
<evidence type="ECO:0000256" key="1">
    <source>
        <dbReference type="ARBA" id="ARBA00005417"/>
    </source>
</evidence>
<dbReference type="PROSITE" id="PS00211">
    <property type="entry name" value="ABC_TRANSPORTER_1"/>
    <property type="match status" value="1"/>
</dbReference>
<gene>
    <name evidence="8" type="ORF">F1193_13720</name>
</gene>
<dbReference type="EMBL" id="VWPL01000030">
    <property type="protein sequence ID" value="KAA5598171.1"/>
    <property type="molecule type" value="Genomic_DNA"/>
</dbReference>
<evidence type="ECO:0000256" key="5">
    <source>
        <dbReference type="ARBA" id="ARBA00022967"/>
    </source>
</evidence>
<evidence type="ECO:0000256" key="4">
    <source>
        <dbReference type="ARBA" id="ARBA00022840"/>
    </source>
</evidence>
<dbReference type="Pfam" id="PF00005">
    <property type="entry name" value="ABC_tran"/>
    <property type="match status" value="1"/>
</dbReference>
<comment type="similarity">
    <text evidence="1">Belongs to the ABC transporter superfamily.</text>
</comment>
<dbReference type="SMART" id="SM00382">
    <property type="entry name" value="AAA"/>
    <property type="match status" value="1"/>
</dbReference>
<name>A0A5M6HQP9_9HYPH</name>
<dbReference type="AlphaFoldDB" id="A0A5M6HQP9"/>
<dbReference type="PANTHER" id="PTHR42794">
    <property type="entry name" value="HEMIN IMPORT ATP-BINDING PROTEIN HMUV"/>
    <property type="match status" value="1"/>
</dbReference>
<dbReference type="InterPro" id="IPR017871">
    <property type="entry name" value="ABC_transporter-like_CS"/>
</dbReference>
<dbReference type="Gene3D" id="3.40.50.300">
    <property type="entry name" value="P-loop containing nucleotide triphosphate hydrolases"/>
    <property type="match status" value="1"/>
</dbReference>
<keyword evidence="4 8" id="KW-0067">ATP-binding</keyword>
<dbReference type="PROSITE" id="PS50893">
    <property type="entry name" value="ABC_TRANSPORTER_2"/>
    <property type="match status" value="1"/>
</dbReference>
<organism evidence="8 9">
    <name type="scientific">Blastochloris sulfoviridis</name>
    <dbReference type="NCBI Taxonomy" id="50712"/>
    <lineage>
        <taxon>Bacteria</taxon>
        <taxon>Pseudomonadati</taxon>
        <taxon>Pseudomonadota</taxon>
        <taxon>Alphaproteobacteria</taxon>
        <taxon>Hyphomicrobiales</taxon>
        <taxon>Blastochloridaceae</taxon>
        <taxon>Blastochloris</taxon>
    </lineage>
</organism>
<proteinExistence type="inferred from homology"/>
<keyword evidence="3" id="KW-0547">Nucleotide-binding</keyword>
<keyword evidence="5" id="KW-1278">Translocase</keyword>
<evidence type="ECO:0000256" key="6">
    <source>
        <dbReference type="ARBA" id="ARBA00037066"/>
    </source>
</evidence>
<accession>A0A5M6HQP9</accession>
<dbReference type="GO" id="GO:0016887">
    <property type="term" value="F:ATP hydrolysis activity"/>
    <property type="evidence" value="ECO:0007669"/>
    <property type="project" value="InterPro"/>
</dbReference>
<evidence type="ECO:0000313" key="8">
    <source>
        <dbReference type="EMBL" id="KAA5598171.1"/>
    </source>
</evidence>
<keyword evidence="9" id="KW-1185">Reference proteome</keyword>
<evidence type="ECO:0000256" key="2">
    <source>
        <dbReference type="ARBA" id="ARBA00022448"/>
    </source>
</evidence>
<dbReference type="OrthoDB" id="9805601at2"/>
<dbReference type="CDD" id="cd03214">
    <property type="entry name" value="ABC_Iron-Siderophores_B12_Hemin"/>
    <property type="match status" value="1"/>
</dbReference>
<dbReference type="PANTHER" id="PTHR42794:SF1">
    <property type="entry name" value="HEMIN IMPORT ATP-BINDING PROTEIN HMUV"/>
    <property type="match status" value="1"/>
</dbReference>
<feature type="domain" description="ABC transporter" evidence="7">
    <location>
        <begin position="11"/>
        <end position="246"/>
    </location>
</feature>
<dbReference type="InterPro" id="IPR003439">
    <property type="entry name" value="ABC_transporter-like_ATP-bd"/>
</dbReference>
<dbReference type="SUPFAM" id="SSF52540">
    <property type="entry name" value="P-loop containing nucleoside triphosphate hydrolases"/>
    <property type="match status" value="1"/>
</dbReference>
<keyword evidence="2" id="KW-0813">Transport</keyword>
<reference evidence="8 9" key="1">
    <citation type="submission" date="2019-09" db="EMBL/GenBank/DDBJ databases">
        <title>Draft Whole-Genome sequence of Blastochloris sulfoviridis DSM 729.</title>
        <authorList>
            <person name="Meyer T.E."/>
            <person name="Kyndt J.A."/>
        </authorList>
    </citation>
    <scope>NUCLEOTIDE SEQUENCE [LARGE SCALE GENOMIC DNA]</scope>
    <source>
        <strain evidence="8 9">DSM 729</strain>
    </source>
</reference>
<evidence type="ECO:0000259" key="7">
    <source>
        <dbReference type="PROSITE" id="PS50893"/>
    </source>
</evidence>